<protein>
    <recommendedName>
        <fullName evidence="3">Teichuronic acid biosynthesis glycosyltransferase TuaH</fullName>
    </recommendedName>
</protein>
<keyword evidence="2" id="KW-1185">Reference proteome</keyword>
<dbReference type="Proteomes" id="UP000659904">
    <property type="component" value="Unassembled WGS sequence"/>
</dbReference>
<gene>
    <name evidence="1" type="ORF">Cci01nite_78000</name>
</gene>
<evidence type="ECO:0000313" key="2">
    <source>
        <dbReference type="Proteomes" id="UP000659904"/>
    </source>
</evidence>
<dbReference type="RefSeq" id="WP_147432908.1">
    <property type="nucleotide sequence ID" value="NZ_BONH01000058.1"/>
</dbReference>
<dbReference type="PANTHER" id="PTHR12526">
    <property type="entry name" value="GLYCOSYLTRANSFERASE"/>
    <property type="match status" value="1"/>
</dbReference>
<dbReference type="SUPFAM" id="SSF53756">
    <property type="entry name" value="UDP-Glycosyltransferase/glycogen phosphorylase"/>
    <property type="match status" value="1"/>
</dbReference>
<evidence type="ECO:0008006" key="3">
    <source>
        <dbReference type="Google" id="ProtNLM"/>
    </source>
</evidence>
<dbReference type="PANTHER" id="PTHR12526:SF600">
    <property type="entry name" value="GLYCOSYL TRANSFERASE GROUP 1"/>
    <property type="match status" value="1"/>
</dbReference>
<dbReference type="AlphaFoldDB" id="A0A8J3KMV8"/>
<proteinExistence type="predicted"/>
<reference evidence="1 2" key="1">
    <citation type="submission" date="2021-01" db="EMBL/GenBank/DDBJ databases">
        <title>Whole genome shotgun sequence of Catellatospora citrea NBRC 14495.</title>
        <authorList>
            <person name="Komaki H."/>
            <person name="Tamura T."/>
        </authorList>
    </citation>
    <scope>NUCLEOTIDE SEQUENCE [LARGE SCALE GENOMIC DNA]</scope>
    <source>
        <strain evidence="1 2">NBRC 14495</strain>
    </source>
</reference>
<organism evidence="1 2">
    <name type="scientific">Catellatospora citrea</name>
    <dbReference type="NCBI Taxonomy" id="53366"/>
    <lineage>
        <taxon>Bacteria</taxon>
        <taxon>Bacillati</taxon>
        <taxon>Actinomycetota</taxon>
        <taxon>Actinomycetes</taxon>
        <taxon>Micromonosporales</taxon>
        <taxon>Micromonosporaceae</taxon>
        <taxon>Catellatospora</taxon>
    </lineage>
</organism>
<evidence type="ECO:0000313" key="1">
    <source>
        <dbReference type="EMBL" id="GIG02707.1"/>
    </source>
</evidence>
<sequence length="401" mass="44030">MTPGAKVDERPLVVIFGANPWDDVLMNDRLLAVELLRYCDILWVDPHMSVLSPRAKERGRLRSLWPETEKVQEGLTLLRPVALPAHSRAGLRHTTAPLLRSQTRRALLTMGRTPYAVIDARFGRMTGGWGPGVLNVMYAMDDVVGGAYLMGRDVGAVLMDERETLARADLVLAVSEPLADRLRGLGGQAQLLANGVAVEMYRDVDGAPPAPEVDLPHPIAGIIGYLSERIDITLLEAIVEAGMSLLMVGQHDPRFEPARFARLAEHPRVQYVGLQPFAKLSSYLHHIDVGVTPYVDSEFNRASCPLKTLEYLAAGRPAVSTDLPAARWLGTDLIRIASEPAAFAAAVRDVSAESREPYYMAARRAFAENHSWRRRGDDLATMLGLVPAAHRSDESEGVRPV</sequence>
<accession>A0A8J3KMV8</accession>
<comment type="caution">
    <text evidence="1">The sequence shown here is derived from an EMBL/GenBank/DDBJ whole genome shotgun (WGS) entry which is preliminary data.</text>
</comment>
<dbReference type="GO" id="GO:0016757">
    <property type="term" value="F:glycosyltransferase activity"/>
    <property type="evidence" value="ECO:0007669"/>
    <property type="project" value="TreeGrafter"/>
</dbReference>
<dbReference type="Gene3D" id="3.40.50.2000">
    <property type="entry name" value="Glycogen Phosphorylase B"/>
    <property type="match status" value="1"/>
</dbReference>
<name>A0A8J3KMV8_9ACTN</name>
<dbReference type="Pfam" id="PF13692">
    <property type="entry name" value="Glyco_trans_1_4"/>
    <property type="match status" value="1"/>
</dbReference>
<dbReference type="EMBL" id="BONH01000058">
    <property type="protein sequence ID" value="GIG02707.1"/>
    <property type="molecule type" value="Genomic_DNA"/>
</dbReference>